<keyword evidence="1" id="KW-0732">Signal</keyword>
<gene>
    <name evidence="2" type="ORF">M408DRAFT_327758</name>
</gene>
<evidence type="ECO:0000313" key="2">
    <source>
        <dbReference type="EMBL" id="KIM30775.1"/>
    </source>
</evidence>
<feature type="chain" id="PRO_5002161517" evidence="1">
    <location>
        <begin position="22"/>
        <end position="73"/>
    </location>
</feature>
<organism evidence="2 3">
    <name type="scientific">Serendipita vermifera MAFF 305830</name>
    <dbReference type="NCBI Taxonomy" id="933852"/>
    <lineage>
        <taxon>Eukaryota</taxon>
        <taxon>Fungi</taxon>
        <taxon>Dikarya</taxon>
        <taxon>Basidiomycota</taxon>
        <taxon>Agaricomycotina</taxon>
        <taxon>Agaricomycetes</taxon>
        <taxon>Sebacinales</taxon>
        <taxon>Serendipitaceae</taxon>
        <taxon>Serendipita</taxon>
    </lineage>
</organism>
<accession>A0A0C3B1Q2</accession>
<reference evidence="2 3" key="1">
    <citation type="submission" date="2014-04" db="EMBL/GenBank/DDBJ databases">
        <authorList>
            <consortium name="DOE Joint Genome Institute"/>
            <person name="Kuo A."/>
            <person name="Zuccaro A."/>
            <person name="Kohler A."/>
            <person name="Nagy L.G."/>
            <person name="Floudas D."/>
            <person name="Copeland A."/>
            <person name="Barry K.W."/>
            <person name="Cichocki N."/>
            <person name="Veneault-Fourrey C."/>
            <person name="LaButti K."/>
            <person name="Lindquist E.A."/>
            <person name="Lipzen A."/>
            <person name="Lundell T."/>
            <person name="Morin E."/>
            <person name="Murat C."/>
            <person name="Sun H."/>
            <person name="Tunlid A."/>
            <person name="Henrissat B."/>
            <person name="Grigoriev I.V."/>
            <person name="Hibbett D.S."/>
            <person name="Martin F."/>
            <person name="Nordberg H.P."/>
            <person name="Cantor M.N."/>
            <person name="Hua S.X."/>
        </authorList>
    </citation>
    <scope>NUCLEOTIDE SEQUENCE [LARGE SCALE GENOMIC DNA]</scope>
    <source>
        <strain evidence="2 3">MAFF 305830</strain>
    </source>
</reference>
<feature type="signal peptide" evidence="1">
    <location>
        <begin position="1"/>
        <end position="21"/>
    </location>
</feature>
<dbReference type="Proteomes" id="UP000054097">
    <property type="component" value="Unassembled WGS sequence"/>
</dbReference>
<dbReference type="EMBL" id="KN824283">
    <property type="protein sequence ID" value="KIM30775.1"/>
    <property type="molecule type" value="Genomic_DNA"/>
</dbReference>
<dbReference type="HOGENOM" id="CLU_2711796_0_0_1"/>
<evidence type="ECO:0000313" key="3">
    <source>
        <dbReference type="Proteomes" id="UP000054097"/>
    </source>
</evidence>
<reference evidence="3" key="2">
    <citation type="submission" date="2015-01" db="EMBL/GenBank/DDBJ databases">
        <title>Evolutionary Origins and Diversification of the Mycorrhizal Mutualists.</title>
        <authorList>
            <consortium name="DOE Joint Genome Institute"/>
            <consortium name="Mycorrhizal Genomics Consortium"/>
            <person name="Kohler A."/>
            <person name="Kuo A."/>
            <person name="Nagy L.G."/>
            <person name="Floudas D."/>
            <person name="Copeland A."/>
            <person name="Barry K.W."/>
            <person name="Cichocki N."/>
            <person name="Veneault-Fourrey C."/>
            <person name="LaButti K."/>
            <person name="Lindquist E.A."/>
            <person name="Lipzen A."/>
            <person name="Lundell T."/>
            <person name="Morin E."/>
            <person name="Murat C."/>
            <person name="Riley R."/>
            <person name="Ohm R."/>
            <person name="Sun H."/>
            <person name="Tunlid A."/>
            <person name="Henrissat B."/>
            <person name="Grigoriev I.V."/>
            <person name="Hibbett D.S."/>
            <person name="Martin F."/>
        </authorList>
    </citation>
    <scope>NUCLEOTIDE SEQUENCE [LARGE SCALE GENOMIC DNA]</scope>
    <source>
        <strain evidence="3">MAFF 305830</strain>
    </source>
</reference>
<feature type="non-terminal residue" evidence="2">
    <location>
        <position position="73"/>
    </location>
</feature>
<sequence length="73" mass="8226">MCFLTALTWIFTTNLSNPLLATPTIFNSVSLKHPVFLAQQHILSFSSNPKLDDFGSHPPYSKVLIHTSRLRNV</sequence>
<protein>
    <submittedName>
        <fullName evidence="2">Uncharacterized protein</fullName>
    </submittedName>
</protein>
<name>A0A0C3B1Q2_SERVB</name>
<proteinExistence type="predicted"/>
<dbReference type="AlphaFoldDB" id="A0A0C3B1Q2"/>
<evidence type="ECO:0000256" key="1">
    <source>
        <dbReference type="SAM" id="SignalP"/>
    </source>
</evidence>
<keyword evidence="3" id="KW-1185">Reference proteome</keyword>